<dbReference type="Proteomes" id="UP001162501">
    <property type="component" value="Chromosome 16"/>
</dbReference>
<accession>A0ACB0E5X5</accession>
<evidence type="ECO:0000313" key="1">
    <source>
        <dbReference type="EMBL" id="CAI9696047.1"/>
    </source>
</evidence>
<sequence length="199" mass="20890">MSASWLQCAGGRAELCVSRNGDAGTGAWVKGGRLHTEAASQGPRGPGARPDGETETSSPSWAGPMLVSMPRPTGIGKDQGQAQGRSSGCRSHGVCWDSVCTRAWWGDQRRLGAPVAGLASPTAAPCGPRGAPGRQHTGRLMRAERDGPLCLHDPQRTPLMLGLSGTICRMGAKHALLHLPKHVFRLASHLRRALLNSPG</sequence>
<organism evidence="1 2">
    <name type="scientific">Rangifer tarandus platyrhynchus</name>
    <name type="common">Svalbard reindeer</name>
    <dbReference type="NCBI Taxonomy" id="3082113"/>
    <lineage>
        <taxon>Eukaryota</taxon>
        <taxon>Metazoa</taxon>
        <taxon>Chordata</taxon>
        <taxon>Craniata</taxon>
        <taxon>Vertebrata</taxon>
        <taxon>Euteleostomi</taxon>
        <taxon>Mammalia</taxon>
        <taxon>Eutheria</taxon>
        <taxon>Laurasiatheria</taxon>
        <taxon>Artiodactyla</taxon>
        <taxon>Ruminantia</taxon>
        <taxon>Pecora</taxon>
        <taxon>Cervidae</taxon>
        <taxon>Odocoileinae</taxon>
        <taxon>Rangifer</taxon>
    </lineage>
</organism>
<gene>
    <name evidence="1" type="ORF">MRATA1EN3_LOCUS7260</name>
</gene>
<reference evidence="1" key="1">
    <citation type="submission" date="2023-05" db="EMBL/GenBank/DDBJ databases">
        <authorList>
            <consortium name="ELIXIR-Norway"/>
        </authorList>
    </citation>
    <scope>NUCLEOTIDE SEQUENCE</scope>
</reference>
<dbReference type="EMBL" id="OX596100">
    <property type="protein sequence ID" value="CAI9696047.1"/>
    <property type="molecule type" value="Genomic_DNA"/>
</dbReference>
<name>A0ACB0E5X5_RANTA</name>
<protein>
    <submittedName>
        <fullName evidence="1">Uncharacterized protein</fullName>
    </submittedName>
</protein>
<proteinExistence type="predicted"/>
<evidence type="ECO:0000313" key="2">
    <source>
        <dbReference type="Proteomes" id="UP001162501"/>
    </source>
</evidence>